<proteinExistence type="predicted"/>
<keyword evidence="5" id="KW-1185">Reference proteome</keyword>
<feature type="coiled-coil region" evidence="1">
    <location>
        <begin position="121"/>
        <end position="167"/>
    </location>
</feature>
<dbReference type="Proteomes" id="UP000320672">
    <property type="component" value="Chromosome"/>
</dbReference>
<evidence type="ECO:0000256" key="3">
    <source>
        <dbReference type="SAM" id="SignalP"/>
    </source>
</evidence>
<dbReference type="KEGG" id="rml:FF011L_46750"/>
<gene>
    <name evidence="4" type="ORF">FF011L_46750</name>
</gene>
<dbReference type="RefSeq" id="WP_145354100.1">
    <property type="nucleotide sequence ID" value="NZ_CP036262.1"/>
</dbReference>
<dbReference type="EMBL" id="CP036262">
    <property type="protein sequence ID" value="QDS95874.1"/>
    <property type="molecule type" value="Genomic_DNA"/>
</dbReference>
<evidence type="ECO:0000256" key="2">
    <source>
        <dbReference type="SAM" id="MobiDB-lite"/>
    </source>
</evidence>
<dbReference type="AlphaFoldDB" id="A0A517MLV7"/>
<feature type="chain" id="PRO_5021925941" description="Outer membrane efflux protein" evidence="3">
    <location>
        <begin position="25"/>
        <end position="235"/>
    </location>
</feature>
<organism evidence="4 5">
    <name type="scientific">Roseimaritima multifibrata</name>
    <dbReference type="NCBI Taxonomy" id="1930274"/>
    <lineage>
        <taxon>Bacteria</taxon>
        <taxon>Pseudomonadati</taxon>
        <taxon>Planctomycetota</taxon>
        <taxon>Planctomycetia</taxon>
        <taxon>Pirellulales</taxon>
        <taxon>Pirellulaceae</taxon>
        <taxon>Roseimaritima</taxon>
    </lineage>
</organism>
<sequence precursor="true">MISKHLPAGLMTIFLLWNVSPSSAIEKSDVPADQEQQTLQMVERHLPELTKMLAFLRTNTPREYERAIRDLNRKARRLAFSRERGEAFFENELRIIKIETQVDLATAKLRLNDDVSLRKQLRENIVQLQRLKAERLRLERELVEKRISKLNSQLESIDQRIEEFDTNGALVAEQAYRIQLRRARRLNGANKTNPSDSRKRENKPAAPPAKSSDTPASDKPSQSSSPTLPPGSPQS</sequence>
<keyword evidence="3" id="KW-0732">Signal</keyword>
<feature type="compositionally biased region" description="Polar residues" evidence="2">
    <location>
        <begin position="211"/>
        <end position="226"/>
    </location>
</feature>
<accession>A0A517MLV7</accession>
<evidence type="ECO:0000313" key="4">
    <source>
        <dbReference type="EMBL" id="QDS95874.1"/>
    </source>
</evidence>
<protein>
    <recommendedName>
        <fullName evidence="6">Outer membrane efflux protein</fullName>
    </recommendedName>
</protein>
<reference evidence="4 5" key="1">
    <citation type="submission" date="2019-02" db="EMBL/GenBank/DDBJ databases">
        <title>Deep-cultivation of Planctomycetes and their phenomic and genomic characterization uncovers novel biology.</title>
        <authorList>
            <person name="Wiegand S."/>
            <person name="Jogler M."/>
            <person name="Boedeker C."/>
            <person name="Pinto D."/>
            <person name="Vollmers J."/>
            <person name="Rivas-Marin E."/>
            <person name="Kohn T."/>
            <person name="Peeters S.H."/>
            <person name="Heuer A."/>
            <person name="Rast P."/>
            <person name="Oberbeckmann S."/>
            <person name="Bunk B."/>
            <person name="Jeske O."/>
            <person name="Meyerdierks A."/>
            <person name="Storesund J.E."/>
            <person name="Kallscheuer N."/>
            <person name="Luecker S."/>
            <person name="Lage O.M."/>
            <person name="Pohl T."/>
            <person name="Merkel B.J."/>
            <person name="Hornburger P."/>
            <person name="Mueller R.-W."/>
            <person name="Bruemmer F."/>
            <person name="Labrenz M."/>
            <person name="Spormann A.M."/>
            <person name="Op den Camp H."/>
            <person name="Overmann J."/>
            <person name="Amann R."/>
            <person name="Jetten M.S.M."/>
            <person name="Mascher T."/>
            <person name="Medema M.H."/>
            <person name="Devos D.P."/>
            <person name="Kaster A.-K."/>
            <person name="Ovreas L."/>
            <person name="Rohde M."/>
            <person name="Galperin M.Y."/>
            <person name="Jogler C."/>
        </authorList>
    </citation>
    <scope>NUCLEOTIDE SEQUENCE [LARGE SCALE GENOMIC DNA]</scope>
    <source>
        <strain evidence="4 5">FF011L</strain>
    </source>
</reference>
<feature type="signal peptide" evidence="3">
    <location>
        <begin position="1"/>
        <end position="24"/>
    </location>
</feature>
<evidence type="ECO:0000313" key="5">
    <source>
        <dbReference type="Proteomes" id="UP000320672"/>
    </source>
</evidence>
<name>A0A517MLV7_9BACT</name>
<dbReference type="OrthoDB" id="264011at2"/>
<keyword evidence="1" id="KW-0175">Coiled coil</keyword>
<evidence type="ECO:0008006" key="6">
    <source>
        <dbReference type="Google" id="ProtNLM"/>
    </source>
</evidence>
<feature type="region of interest" description="Disordered" evidence="2">
    <location>
        <begin position="183"/>
        <end position="235"/>
    </location>
</feature>
<evidence type="ECO:0000256" key="1">
    <source>
        <dbReference type="SAM" id="Coils"/>
    </source>
</evidence>